<dbReference type="eggNOG" id="KOG1721">
    <property type="taxonomic scope" value="Eukaryota"/>
</dbReference>
<dbReference type="PANTHER" id="PTHR23232:SF138">
    <property type="entry name" value="KRAB DOMAIN-CONTAINING PROTEIN"/>
    <property type="match status" value="1"/>
</dbReference>
<dbReference type="Pfam" id="PF01352">
    <property type="entry name" value="KRAB"/>
    <property type="match status" value="1"/>
</dbReference>
<protein>
    <recommendedName>
        <fullName evidence="2">KRAB domain-containing protein</fullName>
    </recommendedName>
</protein>
<dbReference type="PROSITE" id="PS50805">
    <property type="entry name" value="KRAB"/>
    <property type="match status" value="1"/>
</dbReference>
<evidence type="ECO:0000313" key="4">
    <source>
        <dbReference type="Proteomes" id="UP000007648"/>
    </source>
</evidence>
<dbReference type="CDD" id="cd07765">
    <property type="entry name" value="KRAB_A-box"/>
    <property type="match status" value="1"/>
</dbReference>
<evidence type="ECO:0000259" key="2">
    <source>
        <dbReference type="PROSITE" id="PS50805"/>
    </source>
</evidence>
<dbReference type="SUPFAM" id="SSF109640">
    <property type="entry name" value="KRAB domain (Kruppel-associated box)"/>
    <property type="match status" value="1"/>
</dbReference>
<dbReference type="HOGENOM" id="CLU_002678_0_9_1"/>
<evidence type="ECO:0000256" key="1">
    <source>
        <dbReference type="SAM" id="MobiDB-lite"/>
    </source>
</evidence>
<dbReference type="InterPro" id="IPR050169">
    <property type="entry name" value="Krueppel_C2H2_ZnF"/>
</dbReference>
<feature type="compositionally biased region" description="Basic and acidic residues" evidence="1">
    <location>
        <begin position="135"/>
        <end position="149"/>
    </location>
</feature>
<dbReference type="GO" id="GO:0006355">
    <property type="term" value="P:regulation of DNA-templated transcription"/>
    <property type="evidence" value="ECO:0007669"/>
    <property type="project" value="InterPro"/>
</dbReference>
<evidence type="ECO:0000313" key="3">
    <source>
        <dbReference type="Ensembl" id="ENSSHAP00000000208.2"/>
    </source>
</evidence>
<reference evidence="3 4" key="1">
    <citation type="journal article" date="2011" name="Proc. Natl. Acad. Sci. U.S.A.">
        <title>Genetic diversity and population structure of the endangered marsupial Sarcophilus harrisii (Tasmanian devil).</title>
        <authorList>
            <person name="Miller W."/>
            <person name="Hayes V.M."/>
            <person name="Ratan A."/>
            <person name="Petersen D.C."/>
            <person name="Wittekindt N.E."/>
            <person name="Miller J."/>
            <person name="Walenz B."/>
            <person name="Knight J."/>
            <person name="Qi J."/>
            <person name="Zhao F."/>
            <person name="Wang Q."/>
            <person name="Bedoya-Reina O.C."/>
            <person name="Katiyar N."/>
            <person name="Tomsho L.P."/>
            <person name="Kasson L.M."/>
            <person name="Hardie R.A."/>
            <person name="Woodbridge P."/>
            <person name="Tindall E.A."/>
            <person name="Bertelsen M.F."/>
            <person name="Dixon D."/>
            <person name="Pyecroft S."/>
            <person name="Helgen K.M."/>
            <person name="Lesk A.M."/>
            <person name="Pringle T.H."/>
            <person name="Patterson N."/>
            <person name="Zhang Y."/>
            <person name="Kreiss A."/>
            <person name="Woods G.M."/>
            <person name="Jones M.E."/>
            <person name="Schuster S.C."/>
        </authorList>
    </citation>
    <scope>NUCLEOTIDE SEQUENCE [LARGE SCALE GENOMIC DNA]</scope>
</reference>
<dbReference type="Proteomes" id="UP000007648">
    <property type="component" value="Unassembled WGS sequence"/>
</dbReference>
<dbReference type="AlphaFoldDB" id="G3VAK4"/>
<dbReference type="InterPro" id="IPR001909">
    <property type="entry name" value="KRAB"/>
</dbReference>
<feature type="compositionally biased region" description="Low complexity" evidence="1">
    <location>
        <begin position="76"/>
        <end position="96"/>
    </location>
</feature>
<dbReference type="GeneTree" id="ENSGT00950000182890"/>
<dbReference type="PANTHER" id="PTHR23232">
    <property type="entry name" value="KRAB DOMAIN C2H2 ZINC FINGER"/>
    <property type="match status" value="1"/>
</dbReference>
<gene>
    <name evidence="3" type="primary">LOC100913596</name>
</gene>
<dbReference type="InParanoid" id="G3VAK4"/>
<dbReference type="InterPro" id="IPR036051">
    <property type="entry name" value="KRAB_dom_sf"/>
</dbReference>
<sequence length="185" mass="20225">MAPVPLTFGALQESVTFRDVAVDFTQEEWGCLDPSEKELYRDVMLENYGHLVHLGLAVSKPDVICHLERGDPPWKPVTKVPKSSSSGGRLRVSSLREAQEGDASLGRLQNNEGEHSRNHTKKKSKSSKCGKGSKRSTETTESQKTDTGEKSLGCDVDGKNSLEAALTPSEKVPLREKPSECEEAS</sequence>
<reference evidence="3" key="2">
    <citation type="submission" date="2025-08" db="UniProtKB">
        <authorList>
            <consortium name="Ensembl"/>
        </authorList>
    </citation>
    <scope>IDENTIFICATION</scope>
</reference>
<organism evidence="3 4">
    <name type="scientific">Sarcophilus harrisii</name>
    <name type="common">Tasmanian devil</name>
    <name type="synonym">Sarcophilus laniarius</name>
    <dbReference type="NCBI Taxonomy" id="9305"/>
    <lineage>
        <taxon>Eukaryota</taxon>
        <taxon>Metazoa</taxon>
        <taxon>Chordata</taxon>
        <taxon>Craniata</taxon>
        <taxon>Vertebrata</taxon>
        <taxon>Euteleostomi</taxon>
        <taxon>Mammalia</taxon>
        <taxon>Metatheria</taxon>
        <taxon>Dasyuromorphia</taxon>
        <taxon>Dasyuridae</taxon>
        <taxon>Sarcophilus</taxon>
    </lineage>
</organism>
<feature type="compositionally biased region" description="Basic residues" evidence="1">
    <location>
        <begin position="118"/>
        <end position="134"/>
    </location>
</feature>
<reference evidence="3" key="3">
    <citation type="submission" date="2025-09" db="UniProtKB">
        <authorList>
            <consortium name="Ensembl"/>
        </authorList>
    </citation>
    <scope>IDENTIFICATION</scope>
</reference>
<feature type="compositionally biased region" description="Basic and acidic residues" evidence="1">
    <location>
        <begin position="172"/>
        <end position="185"/>
    </location>
</feature>
<feature type="region of interest" description="Disordered" evidence="1">
    <location>
        <begin position="69"/>
        <end position="185"/>
    </location>
</feature>
<dbReference type="Gene3D" id="6.10.140.140">
    <property type="match status" value="1"/>
</dbReference>
<name>G3VAK4_SARHA</name>
<dbReference type="SMART" id="SM00349">
    <property type="entry name" value="KRAB"/>
    <property type="match status" value="1"/>
</dbReference>
<proteinExistence type="predicted"/>
<keyword evidence="4" id="KW-1185">Reference proteome</keyword>
<accession>G3VAK4</accession>
<feature type="domain" description="KRAB" evidence="2">
    <location>
        <begin position="15"/>
        <end position="86"/>
    </location>
</feature>
<dbReference type="Ensembl" id="ENSSHAT00000000211.2">
    <property type="protein sequence ID" value="ENSSHAP00000000208.2"/>
    <property type="gene ID" value="ENSSHAG00000000175.2"/>
</dbReference>